<dbReference type="InterPro" id="IPR006600">
    <property type="entry name" value="HTH_CenpB_DNA-bd_dom"/>
</dbReference>
<dbReference type="PROSITE" id="PS51253">
    <property type="entry name" value="HTH_CENPB"/>
    <property type="match status" value="1"/>
</dbReference>
<dbReference type="InParanoid" id="A0A674N516"/>
<dbReference type="GO" id="GO:0005634">
    <property type="term" value="C:nucleus"/>
    <property type="evidence" value="ECO:0007669"/>
    <property type="project" value="TreeGrafter"/>
</dbReference>
<dbReference type="AlphaFoldDB" id="A0A674N516"/>
<dbReference type="Pfam" id="PF03184">
    <property type="entry name" value="DDE_1"/>
    <property type="match status" value="1"/>
</dbReference>
<dbReference type="PANTHER" id="PTHR19303:SF57">
    <property type="entry name" value="HTH CENPB-TYPE DOMAIN-CONTAINING PROTEIN"/>
    <property type="match status" value="1"/>
</dbReference>
<dbReference type="OMA" id="TECYGKR"/>
<dbReference type="Proteomes" id="UP000005226">
    <property type="component" value="Chromosome 13"/>
</dbReference>
<feature type="domain" description="HTH CENPB-type" evidence="2">
    <location>
        <begin position="58"/>
        <end position="129"/>
    </location>
</feature>
<sequence>MENTRRNAYDAAFKLKAIELDDKEGNRAAARKLNINESMVRRWKRQREELEQCKKTKKAFRGNKSRWPELENILEDWVSTQRADGRGVSTVQIRLKAKTIATEKKIQDFKGGPSWCLRFMKRKGLSIRTRTTLCQQLHPEYEEQVANFQKFVQTKRAENSIGPDNIINMDEVPLTFDLPLTRTVNKKGEASVTLKTSGHERTHFTCVLGCTASGMKLSPMVIFKRITMPKEKLPKNIVVKVKTKGWMVESVIKEWLTECYGKRPGGFFHRKKALLVLDSMRAHITDSVKAAIKRTNSIPAVIPGGTTKYLQPLDISVNRAFKVALRVEWEAWMTSGEKSFTKTVCQWILTAWSRVKKSTITNGFRKAGLLRDGEDSTRSGVNLPLRMRVTLIATTKERLRECVQGRWSLVGSFTFPVQLTEKTTLDTMTWMTENLHRHLASHFGKDTLRLVRELEKTAKKLADFKNH</sequence>
<proteinExistence type="predicted"/>
<accession>A0A674N516</accession>
<evidence type="ECO:0000256" key="1">
    <source>
        <dbReference type="ARBA" id="ARBA00023125"/>
    </source>
</evidence>
<protein>
    <recommendedName>
        <fullName evidence="2">HTH CENPB-type domain-containing protein</fullName>
    </recommendedName>
</protein>
<dbReference type="Gene3D" id="1.10.10.60">
    <property type="entry name" value="Homeodomain-like"/>
    <property type="match status" value="2"/>
</dbReference>
<dbReference type="Pfam" id="PF03221">
    <property type="entry name" value="HTH_Tnp_Tc5"/>
    <property type="match status" value="1"/>
</dbReference>
<organism evidence="3 4">
    <name type="scientific">Takifugu rubripes</name>
    <name type="common">Japanese pufferfish</name>
    <name type="synonym">Fugu rubripes</name>
    <dbReference type="NCBI Taxonomy" id="31033"/>
    <lineage>
        <taxon>Eukaryota</taxon>
        <taxon>Metazoa</taxon>
        <taxon>Chordata</taxon>
        <taxon>Craniata</taxon>
        <taxon>Vertebrata</taxon>
        <taxon>Euteleostomi</taxon>
        <taxon>Actinopterygii</taxon>
        <taxon>Neopterygii</taxon>
        <taxon>Teleostei</taxon>
        <taxon>Neoteleostei</taxon>
        <taxon>Acanthomorphata</taxon>
        <taxon>Eupercaria</taxon>
        <taxon>Tetraodontiformes</taxon>
        <taxon>Tetradontoidea</taxon>
        <taxon>Tetraodontidae</taxon>
        <taxon>Takifugu</taxon>
    </lineage>
</organism>
<reference evidence="3" key="3">
    <citation type="submission" date="2025-09" db="UniProtKB">
        <authorList>
            <consortium name="Ensembl"/>
        </authorList>
    </citation>
    <scope>IDENTIFICATION</scope>
</reference>
<dbReference type="Ensembl" id="ENSTRUT00000069575.1">
    <property type="protein sequence ID" value="ENSTRUP00000068788.1"/>
    <property type="gene ID" value="ENSTRUG00000026277.1"/>
</dbReference>
<reference evidence="3 4" key="1">
    <citation type="journal article" date="2011" name="Genome Biol. Evol.">
        <title>Integration of the genetic map and genome assembly of fugu facilitates insights into distinct features of genome evolution in teleosts and mammals.</title>
        <authorList>
            <person name="Kai W."/>
            <person name="Kikuchi K."/>
            <person name="Tohari S."/>
            <person name="Chew A.K."/>
            <person name="Tay A."/>
            <person name="Fujiwara A."/>
            <person name="Hosoya S."/>
            <person name="Suetake H."/>
            <person name="Naruse K."/>
            <person name="Brenner S."/>
            <person name="Suzuki Y."/>
            <person name="Venkatesh B."/>
        </authorList>
    </citation>
    <scope>NUCLEOTIDE SEQUENCE [LARGE SCALE GENOMIC DNA]</scope>
</reference>
<evidence type="ECO:0000313" key="3">
    <source>
        <dbReference type="Ensembl" id="ENSTRUP00000068788.1"/>
    </source>
</evidence>
<dbReference type="InterPro" id="IPR009057">
    <property type="entry name" value="Homeodomain-like_sf"/>
</dbReference>
<evidence type="ECO:0000259" key="2">
    <source>
        <dbReference type="PROSITE" id="PS51253"/>
    </source>
</evidence>
<dbReference type="GO" id="GO:0003677">
    <property type="term" value="F:DNA binding"/>
    <property type="evidence" value="ECO:0007669"/>
    <property type="project" value="UniProtKB-KW"/>
</dbReference>
<dbReference type="InterPro" id="IPR018586">
    <property type="entry name" value="Brinker_DNA-bd"/>
</dbReference>
<dbReference type="GeneTree" id="ENSGT00940000163759"/>
<keyword evidence="4" id="KW-1185">Reference proteome</keyword>
<keyword evidence="1" id="KW-0238">DNA-binding</keyword>
<dbReference type="InterPro" id="IPR050863">
    <property type="entry name" value="CenT-Element_Derived"/>
</dbReference>
<dbReference type="SMART" id="SM00674">
    <property type="entry name" value="CENPB"/>
    <property type="match status" value="1"/>
</dbReference>
<dbReference type="SUPFAM" id="SSF46689">
    <property type="entry name" value="Homeodomain-like"/>
    <property type="match status" value="1"/>
</dbReference>
<dbReference type="Pfam" id="PF09607">
    <property type="entry name" value="BrkDBD"/>
    <property type="match status" value="1"/>
</dbReference>
<dbReference type="PANTHER" id="PTHR19303">
    <property type="entry name" value="TRANSPOSON"/>
    <property type="match status" value="1"/>
</dbReference>
<reference evidence="3" key="2">
    <citation type="submission" date="2025-08" db="UniProtKB">
        <authorList>
            <consortium name="Ensembl"/>
        </authorList>
    </citation>
    <scope>IDENTIFICATION</scope>
</reference>
<name>A0A674N516_TAKRU</name>
<evidence type="ECO:0000313" key="4">
    <source>
        <dbReference type="Proteomes" id="UP000005226"/>
    </source>
</evidence>
<dbReference type="InterPro" id="IPR004875">
    <property type="entry name" value="DDE_SF_endonuclease_dom"/>
</dbReference>